<dbReference type="Gene3D" id="1.20.120.330">
    <property type="entry name" value="Nucleotidyltransferases domain 2"/>
    <property type="match status" value="1"/>
</dbReference>
<accession>A0A0U5KNS2</accession>
<sequence>MFDWKEYLNVAKELAKNSDECSQRIAISRAYYAAFNYTKHRRIYGTEFRGPNSHDDMWREAFRDESEERYFQNAMTLKDFRVDADYHASSHKIAKECEKSIKLAEEIIDYIDKA</sequence>
<name>A0A0U5KNS2_LIMRT</name>
<reference evidence="2" key="1">
    <citation type="submission" date="2015-10" db="EMBL/GenBank/DDBJ databases">
        <authorList>
            <person name="Crossman L.C."/>
        </authorList>
    </citation>
    <scope>NUCLEOTIDE SEQUENCE [LARGE SCALE GENOMIC DNA]</scope>
    <source>
        <strain evidence="2">20-2</strain>
    </source>
</reference>
<gene>
    <name evidence="1" type="ORF">LRLP16767_LR202_01895</name>
</gene>
<dbReference type="RefSeq" id="WP_102816827.1">
    <property type="nucleotide sequence ID" value="NZ_LN887662.1"/>
</dbReference>
<evidence type="ECO:0000313" key="2">
    <source>
        <dbReference type="Proteomes" id="UP000235484"/>
    </source>
</evidence>
<organism evidence="1 2">
    <name type="scientific">Limosilactobacillus reuteri</name>
    <name type="common">Lactobacillus reuteri</name>
    <dbReference type="NCBI Taxonomy" id="1598"/>
    <lineage>
        <taxon>Bacteria</taxon>
        <taxon>Bacillati</taxon>
        <taxon>Bacillota</taxon>
        <taxon>Bacilli</taxon>
        <taxon>Lactobacillales</taxon>
        <taxon>Lactobacillaceae</taxon>
        <taxon>Limosilactobacillus</taxon>
    </lineage>
</organism>
<dbReference type="AlphaFoldDB" id="A0A0U5KNS2"/>
<proteinExistence type="predicted"/>
<dbReference type="EMBL" id="LN887662">
    <property type="protein sequence ID" value="CUR42107.1"/>
    <property type="molecule type" value="Genomic_DNA"/>
</dbReference>
<evidence type="ECO:0000313" key="1">
    <source>
        <dbReference type="EMBL" id="CUR42107.1"/>
    </source>
</evidence>
<protein>
    <submittedName>
        <fullName evidence="1">Uncharacterized protein</fullName>
    </submittedName>
</protein>
<dbReference type="Proteomes" id="UP000235484">
    <property type="component" value="Unassembled WGS sequence"/>
</dbReference>